<dbReference type="GO" id="GO:0003824">
    <property type="term" value="F:catalytic activity"/>
    <property type="evidence" value="ECO:0007669"/>
    <property type="project" value="UniProtKB-ARBA"/>
</dbReference>
<dbReference type="PROSITE" id="PS50883">
    <property type="entry name" value="EAL"/>
    <property type="match status" value="1"/>
</dbReference>
<dbReference type="InterPro" id="IPR043128">
    <property type="entry name" value="Rev_trsase/Diguanyl_cyclase"/>
</dbReference>
<keyword evidence="2" id="KW-0812">Transmembrane</keyword>
<organism evidence="6 7">
    <name type="scientific">Roseisolibacter agri</name>
    <dbReference type="NCBI Taxonomy" id="2014610"/>
    <lineage>
        <taxon>Bacteria</taxon>
        <taxon>Pseudomonadati</taxon>
        <taxon>Gemmatimonadota</taxon>
        <taxon>Gemmatimonadia</taxon>
        <taxon>Gemmatimonadales</taxon>
        <taxon>Gemmatimonadaceae</taxon>
        <taxon>Roseisolibacter</taxon>
    </lineage>
</organism>
<dbReference type="InterPro" id="IPR001633">
    <property type="entry name" value="EAL_dom"/>
</dbReference>
<dbReference type="CDD" id="cd01949">
    <property type="entry name" value="GGDEF"/>
    <property type="match status" value="1"/>
</dbReference>
<dbReference type="Pfam" id="PF08448">
    <property type="entry name" value="PAS_4"/>
    <property type="match status" value="1"/>
</dbReference>
<dbReference type="InterPro" id="IPR013656">
    <property type="entry name" value="PAS_4"/>
</dbReference>
<reference evidence="6" key="1">
    <citation type="submission" date="2022-08" db="EMBL/GenBank/DDBJ databases">
        <title>Draft genome sequencing of Roseisolibacter agri AW1220.</title>
        <authorList>
            <person name="Tobiishi Y."/>
            <person name="Tonouchi A."/>
        </authorList>
    </citation>
    <scope>NUCLEOTIDE SEQUENCE</scope>
    <source>
        <strain evidence="6">AW1220</strain>
    </source>
</reference>
<accession>A0AA37Q978</accession>
<dbReference type="Gene3D" id="3.20.20.450">
    <property type="entry name" value="EAL domain"/>
    <property type="match status" value="1"/>
</dbReference>
<dbReference type="PROSITE" id="PS50887">
    <property type="entry name" value="GGDEF"/>
    <property type="match status" value="1"/>
</dbReference>
<dbReference type="SUPFAM" id="SSF141868">
    <property type="entry name" value="EAL domain-like"/>
    <property type="match status" value="1"/>
</dbReference>
<sequence>MKARGRAADTSGGRERPLPSRSRLRRLPSLFPMSSSSPTRGPSAPPAPPATPAAPSGVWDARVTNGAGLLLAALWLSRLAPGLDHAAGARVVGVALLPLGLVLGVLIVRAARGAAGTPLQRGWRWIAAATAIWWAAGIVWEILGRPAVSAADAVQLMFFPCILAGVLAFPAASKARDARVRFWLDTGIVVLSGAAAVWYFVLWPTLAAGRSAPLEVLVNAAYPVGDLALLFAACVALMQRPDASTRRSLRWVAAGLVARFGGDLAFGWEMTTGGYAAGGLSDLLWLTAGFGLAAGGVRVRDRATDEARPAPAAGDEGSLGLLPYASVATLYACLLASAGSAWGTRVGGVLVAAVTVTALVLVRQWVATRELVRLQRERGAREAVLATEARFRSLVQHSSDIIAVLDGTGTIRYISPSMERTLGHPTEPLLGTSMSEHVHPDDVEATERALAMALQSRGTFGPIVARLSTTAGEWRTMECLATNLLDDPAVGGIVVNVRDVTERAALQAQLAHQAFHDPLTGLANRALFRDRVGHALARQGRRRDHVAVLFLDLDDFKTVNDSLGHAAGDQLLRVVADRLLNATRGCDTVARLGGDEFAVLLENTRDEDDAITVAERVMQALGAPLALEGSELQVGASIGLARARPEDGPEELLRNADVAMYRAKHGGKGRTEVFAPEMHAAIVDRLALEADLRRALAEPSRDQFAVRFQPIVRLTDGAVVGVEALVRWTHPVRGALSPATFIPIAETSGLIVPLGAWVLREACREGARWARSRPRGRGVPPLTLTVNLSGRQLQAPGLVEDVAAALAESGLDPASLVLEITETVIMQQTEANLVTLHALKALGIRLAIDDFGTGYSSLSYLQRFPIDILKIDKSFVDGLSRGGSDAALARTIIALGDTLALRCIAEGVEDDAQRTHLQALGCDYAQGFLFARPLPVAEIDALLVNGTALER</sequence>
<evidence type="ECO:0000259" key="3">
    <source>
        <dbReference type="PROSITE" id="PS50112"/>
    </source>
</evidence>
<evidence type="ECO:0000313" key="7">
    <source>
        <dbReference type="Proteomes" id="UP001161325"/>
    </source>
</evidence>
<feature type="transmembrane region" description="Helical" evidence="2">
    <location>
        <begin position="182"/>
        <end position="200"/>
    </location>
</feature>
<dbReference type="FunFam" id="3.30.70.270:FF:000001">
    <property type="entry name" value="Diguanylate cyclase domain protein"/>
    <property type="match status" value="1"/>
</dbReference>
<dbReference type="Pfam" id="PF00990">
    <property type="entry name" value="GGDEF"/>
    <property type="match status" value="1"/>
</dbReference>
<feature type="transmembrane region" description="Helical" evidence="2">
    <location>
        <begin position="149"/>
        <end position="170"/>
    </location>
</feature>
<feature type="transmembrane region" description="Helical" evidence="2">
    <location>
        <begin position="87"/>
        <end position="111"/>
    </location>
</feature>
<dbReference type="Pfam" id="PF00563">
    <property type="entry name" value="EAL"/>
    <property type="match status" value="1"/>
</dbReference>
<dbReference type="EMBL" id="BRXS01000005">
    <property type="protein sequence ID" value="GLC27052.1"/>
    <property type="molecule type" value="Genomic_DNA"/>
</dbReference>
<feature type="compositionally biased region" description="Pro residues" evidence="1">
    <location>
        <begin position="43"/>
        <end position="52"/>
    </location>
</feature>
<comment type="caution">
    <text evidence="6">The sequence shown here is derived from an EMBL/GenBank/DDBJ whole genome shotgun (WGS) entry which is preliminary data.</text>
</comment>
<dbReference type="SMART" id="SM00267">
    <property type="entry name" value="GGDEF"/>
    <property type="match status" value="1"/>
</dbReference>
<evidence type="ECO:0000259" key="4">
    <source>
        <dbReference type="PROSITE" id="PS50883"/>
    </source>
</evidence>
<dbReference type="NCBIfam" id="TIGR00229">
    <property type="entry name" value="sensory_box"/>
    <property type="match status" value="1"/>
</dbReference>
<gene>
    <name evidence="6" type="ORF">rosag_35650</name>
</gene>
<evidence type="ECO:0000259" key="5">
    <source>
        <dbReference type="PROSITE" id="PS50887"/>
    </source>
</evidence>
<dbReference type="InterPro" id="IPR052155">
    <property type="entry name" value="Biofilm_reg_signaling"/>
</dbReference>
<proteinExistence type="predicted"/>
<dbReference type="SMART" id="SM00052">
    <property type="entry name" value="EAL"/>
    <property type="match status" value="1"/>
</dbReference>
<dbReference type="Gene3D" id="3.30.70.270">
    <property type="match status" value="1"/>
</dbReference>
<dbReference type="SMART" id="SM00091">
    <property type="entry name" value="PAS"/>
    <property type="match status" value="1"/>
</dbReference>
<evidence type="ECO:0000256" key="2">
    <source>
        <dbReference type="SAM" id="Phobius"/>
    </source>
</evidence>
<keyword evidence="7" id="KW-1185">Reference proteome</keyword>
<feature type="compositionally biased region" description="Low complexity" evidence="1">
    <location>
        <begin position="27"/>
        <end position="42"/>
    </location>
</feature>
<evidence type="ECO:0000256" key="1">
    <source>
        <dbReference type="SAM" id="MobiDB-lite"/>
    </source>
</evidence>
<dbReference type="InterPro" id="IPR035919">
    <property type="entry name" value="EAL_sf"/>
</dbReference>
<dbReference type="Proteomes" id="UP001161325">
    <property type="component" value="Unassembled WGS sequence"/>
</dbReference>
<feature type="domain" description="EAL" evidence="4">
    <location>
        <begin position="685"/>
        <end position="947"/>
    </location>
</feature>
<dbReference type="InterPro" id="IPR000160">
    <property type="entry name" value="GGDEF_dom"/>
</dbReference>
<feature type="transmembrane region" description="Helical" evidence="2">
    <location>
        <begin position="318"/>
        <end position="342"/>
    </location>
</feature>
<dbReference type="InterPro" id="IPR000014">
    <property type="entry name" value="PAS"/>
</dbReference>
<feature type="transmembrane region" description="Helical" evidence="2">
    <location>
        <begin position="274"/>
        <end position="297"/>
    </location>
</feature>
<feature type="domain" description="PAS" evidence="3">
    <location>
        <begin position="387"/>
        <end position="457"/>
    </location>
</feature>
<feature type="region of interest" description="Disordered" evidence="1">
    <location>
        <begin position="1"/>
        <end position="57"/>
    </location>
</feature>
<dbReference type="CDD" id="cd00130">
    <property type="entry name" value="PAS"/>
    <property type="match status" value="1"/>
</dbReference>
<name>A0AA37Q978_9BACT</name>
<dbReference type="PANTHER" id="PTHR44757:SF2">
    <property type="entry name" value="BIOFILM ARCHITECTURE MAINTENANCE PROTEIN MBAA"/>
    <property type="match status" value="1"/>
</dbReference>
<feature type="transmembrane region" description="Helical" evidence="2">
    <location>
        <begin position="220"/>
        <end position="237"/>
    </location>
</feature>
<protein>
    <recommendedName>
        <fullName evidence="8">EAL domain-containing protein</fullName>
    </recommendedName>
</protein>
<keyword evidence="2" id="KW-1133">Transmembrane helix</keyword>
<dbReference type="InterPro" id="IPR029787">
    <property type="entry name" value="Nucleotide_cyclase"/>
</dbReference>
<keyword evidence="2" id="KW-0472">Membrane</keyword>
<dbReference type="AlphaFoldDB" id="A0AA37Q978"/>
<dbReference type="SUPFAM" id="SSF55785">
    <property type="entry name" value="PYP-like sensor domain (PAS domain)"/>
    <property type="match status" value="1"/>
</dbReference>
<evidence type="ECO:0008006" key="8">
    <source>
        <dbReference type="Google" id="ProtNLM"/>
    </source>
</evidence>
<dbReference type="CDD" id="cd01948">
    <property type="entry name" value="EAL"/>
    <property type="match status" value="1"/>
</dbReference>
<dbReference type="SUPFAM" id="SSF55073">
    <property type="entry name" value="Nucleotide cyclase"/>
    <property type="match status" value="1"/>
</dbReference>
<dbReference type="NCBIfam" id="TIGR00254">
    <property type="entry name" value="GGDEF"/>
    <property type="match status" value="1"/>
</dbReference>
<dbReference type="PROSITE" id="PS50112">
    <property type="entry name" value="PAS"/>
    <property type="match status" value="1"/>
</dbReference>
<dbReference type="PANTHER" id="PTHR44757">
    <property type="entry name" value="DIGUANYLATE CYCLASE DGCP"/>
    <property type="match status" value="1"/>
</dbReference>
<feature type="transmembrane region" description="Helical" evidence="2">
    <location>
        <begin position="123"/>
        <end position="143"/>
    </location>
</feature>
<dbReference type="InterPro" id="IPR035965">
    <property type="entry name" value="PAS-like_dom_sf"/>
</dbReference>
<dbReference type="Gene3D" id="3.30.450.20">
    <property type="entry name" value="PAS domain"/>
    <property type="match status" value="1"/>
</dbReference>
<evidence type="ECO:0000313" key="6">
    <source>
        <dbReference type="EMBL" id="GLC27052.1"/>
    </source>
</evidence>
<feature type="domain" description="GGDEF" evidence="5">
    <location>
        <begin position="544"/>
        <end position="676"/>
    </location>
</feature>
<feature type="transmembrane region" description="Helical" evidence="2">
    <location>
        <begin position="348"/>
        <end position="366"/>
    </location>
</feature>